<gene>
    <name evidence="2" type="ORF">KK1_016429</name>
</gene>
<dbReference type="InterPro" id="IPR036047">
    <property type="entry name" value="F-box-like_dom_sf"/>
</dbReference>
<dbReference type="SUPFAM" id="SSF81383">
    <property type="entry name" value="F-box domain"/>
    <property type="match status" value="1"/>
</dbReference>
<organism evidence="2 3">
    <name type="scientific">Cajanus cajan</name>
    <name type="common">Pigeon pea</name>
    <name type="synonym">Cajanus indicus</name>
    <dbReference type="NCBI Taxonomy" id="3821"/>
    <lineage>
        <taxon>Eukaryota</taxon>
        <taxon>Viridiplantae</taxon>
        <taxon>Streptophyta</taxon>
        <taxon>Embryophyta</taxon>
        <taxon>Tracheophyta</taxon>
        <taxon>Spermatophyta</taxon>
        <taxon>Magnoliopsida</taxon>
        <taxon>eudicotyledons</taxon>
        <taxon>Gunneridae</taxon>
        <taxon>Pentapetalae</taxon>
        <taxon>rosids</taxon>
        <taxon>fabids</taxon>
        <taxon>Fabales</taxon>
        <taxon>Fabaceae</taxon>
        <taxon>Papilionoideae</taxon>
        <taxon>50 kb inversion clade</taxon>
        <taxon>NPAAA clade</taxon>
        <taxon>indigoferoid/millettioid clade</taxon>
        <taxon>Phaseoleae</taxon>
        <taxon>Cajanus</taxon>
    </lineage>
</organism>
<feature type="domain" description="F-box" evidence="1">
    <location>
        <begin position="1"/>
        <end position="51"/>
    </location>
</feature>
<dbReference type="InterPro" id="IPR001810">
    <property type="entry name" value="F-box_dom"/>
</dbReference>
<keyword evidence="3" id="KW-1185">Reference proteome</keyword>
<accession>A0A151T4D3</accession>
<dbReference type="PANTHER" id="PTHR32212:SF385">
    <property type="entry name" value="F-BOX_RNI_FBD-LIKE DOMAIN PROTEIN"/>
    <property type="match status" value="1"/>
</dbReference>
<dbReference type="Proteomes" id="UP000075243">
    <property type="component" value="Chromosome 8"/>
</dbReference>
<dbReference type="PANTHER" id="PTHR32212">
    <property type="entry name" value="CYCLIN-LIKE F-BOX"/>
    <property type="match status" value="1"/>
</dbReference>
<name>A0A151T4D3_CAJCA</name>
<dbReference type="AlphaFoldDB" id="A0A151T4D3"/>
<dbReference type="Pfam" id="PF00646">
    <property type="entry name" value="F-box"/>
    <property type="match status" value="1"/>
</dbReference>
<dbReference type="Gene3D" id="1.20.1280.50">
    <property type="match status" value="1"/>
</dbReference>
<dbReference type="SUPFAM" id="SSF52047">
    <property type="entry name" value="RNI-like"/>
    <property type="match status" value="1"/>
</dbReference>
<dbReference type="PROSITE" id="PS50181">
    <property type="entry name" value="FBOX"/>
    <property type="match status" value="1"/>
</dbReference>
<proteinExistence type="predicted"/>
<evidence type="ECO:0000313" key="2">
    <source>
        <dbReference type="EMBL" id="KYP61915.1"/>
    </source>
</evidence>
<dbReference type="EMBL" id="CM003610">
    <property type="protein sequence ID" value="KYP61915.1"/>
    <property type="molecule type" value="Genomic_DNA"/>
</dbReference>
<evidence type="ECO:0000259" key="1">
    <source>
        <dbReference type="PROSITE" id="PS50181"/>
    </source>
</evidence>
<reference evidence="2 3" key="1">
    <citation type="journal article" date="2012" name="Nat. Biotechnol.">
        <title>Draft genome sequence of pigeonpea (Cajanus cajan), an orphan legume crop of resource-poor farmers.</title>
        <authorList>
            <person name="Varshney R.K."/>
            <person name="Chen W."/>
            <person name="Li Y."/>
            <person name="Bharti A.K."/>
            <person name="Saxena R.K."/>
            <person name="Schlueter J.A."/>
            <person name="Donoghue M.T."/>
            <person name="Azam S."/>
            <person name="Fan G."/>
            <person name="Whaley A.M."/>
            <person name="Farmer A.D."/>
            <person name="Sheridan J."/>
            <person name="Iwata A."/>
            <person name="Tuteja R."/>
            <person name="Penmetsa R.V."/>
            <person name="Wu W."/>
            <person name="Upadhyaya H.D."/>
            <person name="Yang S.P."/>
            <person name="Shah T."/>
            <person name="Saxena K.B."/>
            <person name="Michael T."/>
            <person name="McCombie W.R."/>
            <person name="Yang B."/>
            <person name="Zhang G."/>
            <person name="Yang H."/>
            <person name="Wang J."/>
            <person name="Spillane C."/>
            <person name="Cook D.R."/>
            <person name="May G.D."/>
            <person name="Xu X."/>
            <person name="Jackson S.A."/>
        </authorList>
    </citation>
    <scope>NUCLEOTIDE SEQUENCE [LARGE SCALE GENOMIC DNA]</scope>
    <source>
        <strain evidence="3">cv. Asha</strain>
    </source>
</reference>
<protein>
    <submittedName>
        <fullName evidence="2">F-box/LRR-repeat protein At3g49150 family</fullName>
    </submittedName>
</protein>
<evidence type="ECO:0000313" key="3">
    <source>
        <dbReference type="Proteomes" id="UP000075243"/>
    </source>
</evidence>
<sequence>MDMISELPDTVLLHMMDLMEPKQAVQTCLLSKRWKNLCKRLTNLKFTFSPVKSFENFASWILNTRDHSYSLHNLSIHFWTDTRCLGKLVKYALLHNIQHLKIRILSCFGSTSDYIPLLFSSHSLTSLSISINRFMQPLRVVLPNTLHLPSIKSLHLHRVTFTASDNHSAEPFSMCHVLHNLKLQYCALHDDAQVLCISNSTLFSLTIIRQQASQIVLSIPSVSSLTFRVLIIMNSSPHAIFLLLEK</sequence>
<dbReference type="Gramene" id="C.cajan_15962.t">
    <property type="protein sequence ID" value="C.cajan_15962.t.cds1"/>
    <property type="gene ID" value="C.cajan_15962"/>
</dbReference>